<sequence>GNPTLFVLKKAPTNRTTDTADNKQRGSSPVYDNVPSEVVTPNAEQIVDPHEQADVHYASVHIARSKNQVVPLYSIAQPAHPENQDEDVQYAAVKFTCPSAAIR</sequence>
<evidence type="ECO:0000313" key="1">
    <source>
        <dbReference type="EMBL" id="KAJ8015860.1"/>
    </source>
</evidence>
<dbReference type="Proteomes" id="UP001157502">
    <property type="component" value="Chromosome 1"/>
</dbReference>
<proteinExistence type="predicted"/>
<dbReference type="EMBL" id="CM055728">
    <property type="protein sequence ID" value="KAJ8015860.1"/>
    <property type="molecule type" value="Genomic_DNA"/>
</dbReference>
<keyword evidence="2" id="KW-1185">Reference proteome</keyword>
<gene>
    <name evidence="1" type="ORF">DPEC_G00000890</name>
</gene>
<comment type="caution">
    <text evidence="1">The sequence shown here is derived from an EMBL/GenBank/DDBJ whole genome shotgun (WGS) entry which is preliminary data.</text>
</comment>
<name>A0ACC2HJK1_DALPE</name>
<protein>
    <submittedName>
        <fullName evidence="1">Uncharacterized protein</fullName>
    </submittedName>
</protein>
<accession>A0ACC2HJK1</accession>
<organism evidence="1 2">
    <name type="scientific">Dallia pectoralis</name>
    <name type="common">Alaska blackfish</name>
    <dbReference type="NCBI Taxonomy" id="75939"/>
    <lineage>
        <taxon>Eukaryota</taxon>
        <taxon>Metazoa</taxon>
        <taxon>Chordata</taxon>
        <taxon>Craniata</taxon>
        <taxon>Vertebrata</taxon>
        <taxon>Euteleostomi</taxon>
        <taxon>Actinopterygii</taxon>
        <taxon>Neopterygii</taxon>
        <taxon>Teleostei</taxon>
        <taxon>Protacanthopterygii</taxon>
        <taxon>Esociformes</taxon>
        <taxon>Umbridae</taxon>
        <taxon>Dallia</taxon>
    </lineage>
</organism>
<feature type="non-terminal residue" evidence="1">
    <location>
        <position position="1"/>
    </location>
</feature>
<evidence type="ECO:0000313" key="2">
    <source>
        <dbReference type="Proteomes" id="UP001157502"/>
    </source>
</evidence>
<reference evidence="1" key="1">
    <citation type="submission" date="2021-05" db="EMBL/GenBank/DDBJ databases">
        <authorList>
            <person name="Pan Q."/>
            <person name="Jouanno E."/>
            <person name="Zahm M."/>
            <person name="Klopp C."/>
            <person name="Cabau C."/>
            <person name="Louis A."/>
            <person name="Berthelot C."/>
            <person name="Parey E."/>
            <person name="Roest Crollius H."/>
            <person name="Montfort J."/>
            <person name="Robinson-Rechavi M."/>
            <person name="Bouchez O."/>
            <person name="Lampietro C."/>
            <person name="Lopez Roques C."/>
            <person name="Donnadieu C."/>
            <person name="Postlethwait J."/>
            <person name="Bobe J."/>
            <person name="Dillon D."/>
            <person name="Chandos A."/>
            <person name="von Hippel F."/>
            <person name="Guiguen Y."/>
        </authorList>
    </citation>
    <scope>NUCLEOTIDE SEQUENCE</scope>
    <source>
        <strain evidence="1">YG-Jan2019</strain>
    </source>
</reference>